<feature type="transmembrane region" description="Helical" evidence="1">
    <location>
        <begin position="20"/>
        <end position="39"/>
    </location>
</feature>
<dbReference type="RefSeq" id="WP_008749912.1">
    <property type="nucleotide sequence ID" value="NZ_GL622296.1"/>
</dbReference>
<reference evidence="2 3" key="1">
    <citation type="submission" date="2010-12" db="EMBL/GenBank/DDBJ databases">
        <authorList>
            <person name="Muzny D."/>
            <person name="Qin X."/>
            <person name="Deng J."/>
            <person name="Jiang H."/>
            <person name="Liu Y."/>
            <person name="Qu J."/>
            <person name="Song X.-Z."/>
            <person name="Zhang L."/>
            <person name="Thornton R."/>
            <person name="Coyle M."/>
            <person name="Francisco L."/>
            <person name="Jackson L."/>
            <person name="Javaid M."/>
            <person name="Korchina V."/>
            <person name="Kovar C."/>
            <person name="Mata R."/>
            <person name="Mathew T."/>
            <person name="Ngo R."/>
            <person name="Nguyen L."/>
            <person name="Nguyen N."/>
            <person name="Okwuonu G."/>
            <person name="Ongeri F."/>
            <person name="Pham C."/>
            <person name="Simmons D."/>
            <person name="Wilczek-Boney K."/>
            <person name="Hale W."/>
            <person name="Jakkamsetti A."/>
            <person name="Pham P."/>
            <person name="Ruth R."/>
            <person name="San Lucas F."/>
            <person name="Warren J."/>
            <person name="Zhang J."/>
            <person name="Zhao Z."/>
            <person name="Zhou C."/>
            <person name="Zhu D."/>
            <person name="Lee S."/>
            <person name="Bess C."/>
            <person name="Blankenburg K."/>
            <person name="Forbes L."/>
            <person name="Fu Q."/>
            <person name="Gubbala S."/>
            <person name="Hirani K."/>
            <person name="Jayaseelan J.C."/>
            <person name="Lara F."/>
            <person name="Munidasa M."/>
            <person name="Palculict T."/>
            <person name="Patil S."/>
            <person name="Pu L.-L."/>
            <person name="Saada N."/>
            <person name="Tang L."/>
            <person name="Weissenberger G."/>
            <person name="Zhu Y."/>
            <person name="Hemphill L."/>
            <person name="Shang Y."/>
            <person name="Youmans B."/>
            <person name="Ayvaz T."/>
            <person name="Ross M."/>
            <person name="Santibanez J."/>
            <person name="Aqrawi P."/>
            <person name="Gross S."/>
            <person name="Joshi V."/>
            <person name="Fowler G."/>
            <person name="Nazareth L."/>
            <person name="Reid J."/>
            <person name="Worley K."/>
            <person name="Petrosino J."/>
            <person name="Highlander S."/>
            <person name="Gibbs R."/>
        </authorList>
    </citation>
    <scope>NUCLEOTIDE SEQUENCE [LARGE SCALE GENOMIC DNA]</scope>
    <source>
        <strain evidence="2 3">DSM 3986</strain>
    </source>
</reference>
<protein>
    <recommendedName>
        <fullName evidence="4">WG repeat-containing protein</fullName>
    </recommendedName>
</protein>
<name>E6LJK4_9FIRM</name>
<gene>
    <name evidence="2" type="ORF">HMPREF0381_0139</name>
</gene>
<evidence type="ECO:0000256" key="1">
    <source>
        <dbReference type="SAM" id="Phobius"/>
    </source>
</evidence>
<dbReference type="EMBL" id="AEPW01000002">
    <property type="protein sequence ID" value="EFU77999.1"/>
    <property type="molecule type" value="Genomic_DNA"/>
</dbReference>
<keyword evidence="1" id="KW-1133">Transmembrane helix</keyword>
<organism evidence="2 3">
    <name type="scientific">Lachnoanaerobaculum saburreum DSM 3986</name>
    <dbReference type="NCBI Taxonomy" id="887325"/>
    <lineage>
        <taxon>Bacteria</taxon>
        <taxon>Bacillati</taxon>
        <taxon>Bacillota</taxon>
        <taxon>Clostridia</taxon>
        <taxon>Lachnospirales</taxon>
        <taxon>Lachnospiraceae</taxon>
        <taxon>Lachnoanaerobaculum</taxon>
    </lineage>
</organism>
<evidence type="ECO:0000313" key="2">
    <source>
        <dbReference type="EMBL" id="EFU77999.1"/>
    </source>
</evidence>
<dbReference type="HOGENOM" id="CLU_030408_2_0_9"/>
<evidence type="ECO:0000313" key="3">
    <source>
        <dbReference type="Proteomes" id="UP000003434"/>
    </source>
</evidence>
<evidence type="ECO:0008006" key="4">
    <source>
        <dbReference type="Google" id="ProtNLM"/>
    </source>
</evidence>
<dbReference type="AlphaFoldDB" id="E6LJK4"/>
<dbReference type="Pfam" id="PF14903">
    <property type="entry name" value="WG_beta_rep"/>
    <property type="match status" value="5"/>
</dbReference>
<sequence>MIIMTEYKQKYLCNRKKTAILIFILLLIFSGIVISNLFIKADTQWEWIIKPGLYKNIAFLDGDLFKFYKNDKKVCIIDASTKDIYEYPLFDDIEFDRENVFIANKNSSFFHVDKAGNKLSDKTYESIYYLKDGFSAVRLNGLWGFIDENFNQAVDFKFYDEHSFYENYAAVMDKDKKWGFIDTAGNVAIDFQYDEAGNFSEDLAAVKQGDKWTFINKEGIVVTNTFYDEVRDLYEGLAAVKRQNKWGYIDKNGKEVISCKYDEAHNFSEGLAAVAINNYFEDGCMAWAYIDAKGDVVIPFYSYSALGGIPLFIGDFHDGRAFVTKDLVSVIGKNGENIFSGDSLFFISNAEYYKEHSAMIGYIYSDSRMKIKKYGLLNLKGDEVLKPVFDYIESIYGEYMIVADIKNGTDMNYGIVRIK</sequence>
<dbReference type="PANTHER" id="PTHR37841">
    <property type="entry name" value="GLR2918 PROTEIN"/>
    <property type="match status" value="1"/>
</dbReference>
<keyword evidence="1" id="KW-0472">Membrane</keyword>
<proteinExistence type="predicted"/>
<dbReference type="eggNOG" id="COG5263">
    <property type="taxonomic scope" value="Bacteria"/>
</dbReference>
<comment type="caution">
    <text evidence="2">The sequence shown here is derived from an EMBL/GenBank/DDBJ whole genome shotgun (WGS) entry which is preliminary data.</text>
</comment>
<dbReference type="Proteomes" id="UP000003434">
    <property type="component" value="Unassembled WGS sequence"/>
</dbReference>
<dbReference type="SUPFAM" id="SSF69360">
    <property type="entry name" value="Cell wall binding repeat"/>
    <property type="match status" value="2"/>
</dbReference>
<keyword evidence="1" id="KW-0812">Transmembrane</keyword>
<dbReference type="InterPro" id="IPR032774">
    <property type="entry name" value="WG_beta_rep"/>
</dbReference>
<dbReference type="PANTHER" id="PTHR37841:SF1">
    <property type="entry name" value="DUF3298 DOMAIN-CONTAINING PROTEIN"/>
    <property type="match status" value="1"/>
</dbReference>
<accession>E6LJK4</accession>